<reference evidence="3 4" key="1">
    <citation type="submission" date="2020-12" db="EMBL/GenBank/DDBJ databases">
        <title>Pseudomonas schmalbachii sp. nov. isolated from millipede gut.</title>
        <authorList>
            <person name="Shelomi M."/>
        </authorList>
    </citation>
    <scope>NUCLEOTIDE SEQUENCE [LARGE SCALE GENOMIC DNA]</scope>
    <source>
        <strain evidence="3 4">Milli4</strain>
    </source>
</reference>
<protein>
    <recommendedName>
        <fullName evidence="2">LapB rubredoxin metal binding domain-containing protein</fullName>
    </recommendedName>
</protein>
<evidence type="ECO:0000313" key="4">
    <source>
        <dbReference type="Proteomes" id="UP000669060"/>
    </source>
</evidence>
<accession>A0ABS3TLN8</accession>
<sequence>MSSALAAIFILLALTLGWWLGRRSGSESRPGQAASLRERIHSLHNALDRHSDDALESLSQGLALNPETLESHVHVGSLFRRRGDIEKAIQIHQGLLEQAGAEPGLVAKLHLELARDYIAGGLLGRAEQLLDELVRQGDRPISFEALDELRRIREREKDWLQAIKLAVPLLESRPQLRSSLANYYCELAQQKARDGDCNAMSELLGEALRVDRLCVRALLMRMDGELWRKDVLAAAATLRELLEQAEGYIGEVVAVLERREALHEPEILAIFRELAAAPDAAPALLVVLASLDGDNTRRWRERLLDRVRRQPSWQGMIDCLDISGAEVGDTATLSGVRSIIADLHKRAPRYRCDSCGFFGRQLHWQCPGCHTWNTLRPVTTPW</sequence>
<gene>
    <name evidence="3" type="ORF">JFY56_05035</name>
</gene>
<keyword evidence="4" id="KW-1185">Reference proteome</keyword>
<proteinExistence type="predicted"/>
<keyword evidence="1" id="KW-0479">Metal-binding</keyword>
<dbReference type="Pfam" id="PF18073">
    <property type="entry name" value="Zn_ribbon_LapB"/>
    <property type="match status" value="1"/>
</dbReference>
<dbReference type="Gene3D" id="1.25.40.10">
    <property type="entry name" value="Tetratricopeptide repeat domain"/>
    <property type="match status" value="1"/>
</dbReference>
<name>A0ABS3TLN8_9PSED</name>
<evidence type="ECO:0000256" key="1">
    <source>
        <dbReference type="ARBA" id="ARBA00022723"/>
    </source>
</evidence>
<dbReference type="InterPro" id="IPR011990">
    <property type="entry name" value="TPR-like_helical_dom_sf"/>
</dbReference>
<dbReference type="InterPro" id="IPR041166">
    <property type="entry name" value="Rubredoxin_2"/>
</dbReference>
<comment type="caution">
    <text evidence="3">The sequence shown here is derived from an EMBL/GenBank/DDBJ whole genome shotgun (WGS) entry which is preliminary data.</text>
</comment>
<dbReference type="SUPFAM" id="SSF48452">
    <property type="entry name" value="TPR-like"/>
    <property type="match status" value="1"/>
</dbReference>
<evidence type="ECO:0000313" key="3">
    <source>
        <dbReference type="EMBL" id="MBO3274576.1"/>
    </source>
</evidence>
<dbReference type="EMBL" id="JAELYA010000001">
    <property type="protein sequence ID" value="MBO3274576.1"/>
    <property type="molecule type" value="Genomic_DNA"/>
</dbReference>
<dbReference type="Proteomes" id="UP000669060">
    <property type="component" value="Unassembled WGS sequence"/>
</dbReference>
<organism evidence="3 4">
    <name type="scientific">Pseudomonas schmalbachii</name>
    <dbReference type="NCBI Taxonomy" id="2816993"/>
    <lineage>
        <taxon>Bacteria</taxon>
        <taxon>Pseudomonadati</taxon>
        <taxon>Pseudomonadota</taxon>
        <taxon>Gammaproteobacteria</taxon>
        <taxon>Pseudomonadales</taxon>
        <taxon>Pseudomonadaceae</taxon>
        <taxon>Pseudomonas</taxon>
    </lineage>
</organism>
<evidence type="ECO:0000259" key="2">
    <source>
        <dbReference type="Pfam" id="PF18073"/>
    </source>
</evidence>
<feature type="domain" description="LapB rubredoxin metal binding" evidence="2">
    <location>
        <begin position="350"/>
        <end position="377"/>
    </location>
</feature>
<dbReference type="RefSeq" id="WP_208312382.1">
    <property type="nucleotide sequence ID" value="NZ_JAELYA010000001.1"/>
</dbReference>